<dbReference type="InterPro" id="IPR041685">
    <property type="entry name" value="AAA_GajA/Old/RecF-like"/>
</dbReference>
<accession>A0A7W8XJ71</accession>
<comment type="caution">
    <text evidence="2">The sequence shown here is derived from an EMBL/GenBank/DDBJ whole genome shotgun (WGS) entry which is preliminary data.</text>
</comment>
<dbReference type="PANTHER" id="PTHR43581">
    <property type="entry name" value="ATP/GTP PHOSPHATASE"/>
    <property type="match status" value="1"/>
</dbReference>
<dbReference type="PANTHER" id="PTHR43581:SF3">
    <property type="entry name" value="AAA+ ATPASE DOMAIN-CONTAINING PROTEIN"/>
    <property type="match status" value="1"/>
</dbReference>
<protein>
    <recommendedName>
        <fullName evidence="1">AAA+ ATPase domain-containing protein</fullName>
    </recommendedName>
</protein>
<dbReference type="Proteomes" id="UP000528824">
    <property type="component" value="Unassembled WGS sequence"/>
</dbReference>
<gene>
    <name evidence="2" type="ORF">GGI59_005484</name>
</gene>
<dbReference type="CDD" id="cd00267">
    <property type="entry name" value="ABC_ATPase"/>
    <property type="match status" value="1"/>
</dbReference>
<keyword evidence="3" id="KW-1185">Reference proteome</keyword>
<dbReference type="InterPro" id="IPR051396">
    <property type="entry name" value="Bact_Antivir_Def_Nuclease"/>
</dbReference>
<dbReference type="AlphaFoldDB" id="A0A7W8XJ71"/>
<evidence type="ECO:0000313" key="3">
    <source>
        <dbReference type="Proteomes" id="UP000528824"/>
    </source>
</evidence>
<dbReference type="Pfam" id="PF13175">
    <property type="entry name" value="AAA_15"/>
    <property type="match status" value="1"/>
</dbReference>
<evidence type="ECO:0000313" key="2">
    <source>
        <dbReference type="EMBL" id="MBB5563785.1"/>
    </source>
</evidence>
<proteinExistence type="predicted"/>
<organism evidence="2 3">
    <name type="scientific">Rhizobium lentis</name>
    <dbReference type="NCBI Taxonomy" id="1138194"/>
    <lineage>
        <taxon>Bacteria</taxon>
        <taxon>Pseudomonadati</taxon>
        <taxon>Pseudomonadota</taxon>
        <taxon>Alphaproteobacteria</taxon>
        <taxon>Hyphomicrobiales</taxon>
        <taxon>Rhizobiaceae</taxon>
        <taxon>Rhizobium/Agrobacterium group</taxon>
        <taxon>Rhizobium</taxon>
    </lineage>
</organism>
<dbReference type="SUPFAM" id="SSF52540">
    <property type="entry name" value="P-loop containing nucleoside triphosphate hydrolases"/>
    <property type="match status" value="1"/>
</dbReference>
<reference evidence="2 3" key="1">
    <citation type="submission" date="2020-08" db="EMBL/GenBank/DDBJ databases">
        <title>Genomic Encyclopedia of Type Strains, Phase IV (KMG-V): Genome sequencing to study the core and pangenomes of soil and plant-associated prokaryotes.</title>
        <authorList>
            <person name="Whitman W."/>
        </authorList>
    </citation>
    <scope>NUCLEOTIDE SEQUENCE [LARGE SCALE GENOMIC DNA]</scope>
    <source>
        <strain evidence="2 3">SEMIA 4034</strain>
    </source>
</reference>
<sequence length="578" mass="65582">MQNDKKGELMHTDEGTFEPHFITRFRFWGIRALNWSEKSLREPLPQIYHADNVGCAPWLFPRRINIVIGPNGGGKTTVLDLIRALRCAKLWPSLPRENAPGDAFSGFRFEGGDWALQAEFRASPTRDATRASQERLLSVAPGQEHEPHHRSQKATMPLGRALRGSLIDPAPRWKKTIEETIAAAKIPAIEYCEPAGNWPERDTPDFLDILNEFWPSLHGIARVEIPGAEINAPPFSPDEEAAGNVHLVLTDDRGQPSVLRVEYLPLGWRQFAYVISFMRRAAQQSIVVLDEPDRVLHPRLQRLLLDEVAKIARDRHQQVFISTHSPSLINPSVTEPIDAVVFRAVGARVSLLADRRDVLDDLGVSSADLAQANGVIWVEGPSDRIYINRWLQLYAQNEGFAPWIEGINYQVAFYGGALLKYLTLEDQDQEGSNLVSIRSLNRKFFIVMDRDKDNFDEVVDEEQTSKHRLLVEAKALAGGERSTGVLSPSVWITEKYTIEDYLPMSFEKWIKKVDGKTEIVGRKIVLADRFRSAQLPWHQSFRMPSDLPICIERLFREIASWQFTNSEPDLYKAGPRNV</sequence>
<dbReference type="SMART" id="SM00382">
    <property type="entry name" value="AAA"/>
    <property type="match status" value="1"/>
</dbReference>
<dbReference type="InterPro" id="IPR003593">
    <property type="entry name" value="AAA+_ATPase"/>
</dbReference>
<name>A0A7W8XJ71_9HYPH</name>
<feature type="domain" description="AAA+ ATPase" evidence="1">
    <location>
        <begin position="61"/>
        <end position="355"/>
    </location>
</feature>
<evidence type="ECO:0000259" key="1">
    <source>
        <dbReference type="SMART" id="SM00382"/>
    </source>
</evidence>
<dbReference type="Gene3D" id="3.40.50.300">
    <property type="entry name" value="P-loop containing nucleotide triphosphate hydrolases"/>
    <property type="match status" value="1"/>
</dbReference>
<dbReference type="RefSeq" id="WP_183934950.1">
    <property type="nucleotide sequence ID" value="NZ_JACHBB010000018.1"/>
</dbReference>
<dbReference type="EMBL" id="JACHBC010000014">
    <property type="protein sequence ID" value="MBB5563785.1"/>
    <property type="molecule type" value="Genomic_DNA"/>
</dbReference>
<dbReference type="InterPro" id="IPR027417">
    <property type="entry name" value="P-loop_NTPase"/>
</dbReference>